<dbReference type="Proteomes" id="UP000279259">
    <property type="component" value="Unassembled WGS sequence"/>
</dbReference>
<gene>
    <name evidence="2" type="ORF">EHS25_006219</name>
</gene>
<evidence type="ECO:0000256" key="1">
    <source>
        <dbReference type="SAM" id="MobiDB-lite"/>
    </source>
</evidence>
<reference evidence="2 3" key="1">
    <citation type="submission" date="2018-11" db="EMBL/GenBank/DDBJ databases">
        <title>Genome sequence of Saitozyma podzolica DSM 27192.</title>
        <authorList>
            <person name="Aliyu H."/>
            <person name="Gorte O."/>
            <person name="Ochsenreither K."/>
        </authorList>
    </citation>
    <scope>NUCLEOTIDE SEQUENCE [LARGE SCALE GENOMIC DNA]</scope>
    <source>
        <strain evidence="2 3">DSM 27192</strain>
    </source>
</reference>
<organism evidence="2 3">
    <name type="scientific">Saitozyma podzolica</name>
    <dbReference type="NCBI Taxonomy" id="1890683"/>
    <lineage>
        <taxon>Eukaryota</taxon>
        <taxon>Fungi</taxon>
        <taxon>Dikarya</taxon>
        <taxon>Basidiomycota</taxon>
        <taxon>Agaricomycotina</taxon>
        <taxon>Tremellomycetes</taxon>
        <taxon>Tremellales</taxon>
        <taxon>Trimorphomycetaceae</taxon>
        <taxon>Saitozyma</taxon>
    </lineage>
</organism>
<evidence type="ECO:0000313" key="3">
    <source>
        <dbReference type="Proteomes" id="UP000279259"/>
    </source>
</evidence>
<sequence>MSNRIGFLCQIDNRHLEYHPPTTSWKGIKGGDFRPLRPTPHPTRIAFNSSTTLQQPNPTTPTDFNTRRTDTSQHALHHRPPPRGPLDHHRGVASCASRLQRFELGPRVSAVQLRVRLVLPVHLLLGLSRAGMHRTPQVPTVLGNGQSCDGDGNCNNWCQPKFQYCCNQKEGCVESDGQCWRPDHSGIIEITLEELAEAEGAVLEL</sequence>
<dbReference type="EMBL" id="RSCD01000029">
    <property type="protein sequence ID" value="RSH81597.1"/>
    <property type="molecule type" value="Genomic_DNA"/>
</dbReference>
<feature type="region of interest" description="Disordered" evidence="1">
    <location>
        <begin position="46"/>
        <end position="90"/>
    </location>
</feature>
<name>A0A427XRZ0_9TREE</name>
<dbReference type="AlphaFoldDB" id="A0A427XRZ0"/>
<accession>A0A427XRZ0</accession>
<keyword evidence="3" id="KW-1185">Reference proteome</keyword>
<comment type="caution">
    <text evidence="2">The sequence shown here is derived from an EMBL/GenBank/DDBJ whole genome shotgun (WGS) entry which is preliminary data.</text>
</comment>
<protein>
    <submittedName>
        <fullName evidence="2">Uncharacterized protein</fullName>
    </submittedName>
</protein>
<feature type="compositionally biased region" description="Low complexity" evidence="1">
    <location>
        <begin position="51"/>
        <end position="62"/>
    </location>
</feature>
<evidence type="ECO:0000313" key="2">
    <source>
        <dbReference type="EMBL" id="RSH81597.1"/>
    </source>
</evidence>
<dbReference type="OrthoDB" id="10525444at2759"/>
<proteinExistence type="predicted"/>